<keyword evidence="3 6" id="KW-0812">Transmembrane</keyword>
<dbReference type="PANTHER" id="PTHR23531:SF2">
    <property type="entry name" value="PERMEASE"/>
    <property type="match status" value="1"/>
</dbReference>
<keyword evidence="9" id="KW-1185">Reference proteome</keyword>
<feature type="transmembrane region" description="Helical" evidence="6">
    <location>
        <begin position="12"/>
        <end position="34"/>
    </location>
</feature>
<keyword evidence="5 6" id="KW-0472">Membrane</keyword>
<dbReference type="Proteomes" id="UP001596410">
    <property type="component" value="Unassembled WGS sequence"/>
</dbReference>
<dbReference type="Gene3D" id="1.20.1250.20">
    <property type="entry name" value="MFS general substrate transporter like domains"/>
    <property type="match status" value="1"/>
</dbReference>
<name>A0ABW2ELV3_9BACI</name>
<proteinExistence type="predicted"/>
<feature type="transmembrane region" description="Helical" evidence="6">
    <location>
        <begin position="164"/>
        <end position="185"/>
    </location>
</feature>
<comment type="subcellular location">
    <subcellularLocation>
        <location evidence="1">Cell membrane</location>
        <topology evidence="1">Multi-pass membrane protein</topology>
    </subcellularLocation>
</comment>
<evidence type="ECO:0000256" key="1">
    <source>
        <dbReference type="ARBA" id="ARBA00004651"/>
    </source>
</evidence>
<evidence type="ECO:0000259" key="7">
    <source>
        <dbReference type="PROSITE" id="PS50850"/>
    </source>
</evidence>
<dbReference type="Pfam" id="PF07690">
    <property type="entry name" value="MFS_1"/>
    <property type="match status" value="1"/>
</dbReference>
<accession>A0ABW2ELV3</accession>
<evidence type="ECO:0000256" key="4">
    <source>
        <dbReference type="ARBA" id="ARBA00022989"/>
    </source>
</evidence>
<feature type="transmembrane region" description="Helical" evidence="6">
    <location>
        <begin position="365"/>
        <end position="383"/>
    </location>
</feature>
<dbReference type="EMBL" id="JBHSZV010000044">
    <property type="protein sequence ID" value="MFC7063303.1"/>
    <property type="molecule type" value="Genomic_DNA"/>
</dbReference>
<evidence type="ECO:0000256" key="2">
    <source>
        <dbReference type="ARBA" id="ARBA00022448"/>
    </source>
</evidence>
<dbReference type="PROSITE" id="PS50850">
    <property type="entry name" value="MFS"/>
    <property type="match status" value="1"/>
</dbReference>
<dbReference type="InterPro" id="IPR052714">
    <property type="entry name" value="MFS_Exporter"/>
</dbReference>
<reference evidence="9" key="1">
    <citation type="journal article" date="2019" name="Int. J. Syst. Evol. Microbiol.">
        <title>The Global Catalogue of Microorganisms (GCM) 10K type strain sequencing project: providing services to taxonomists for standard genome sequencing and annotation.</title>
        <authorList>
            <consortium name="The Broad Institute Genomics Platform"/>
            <consortium name="The Broad Institute Genome Sequencing Center for Infectious Disease"/>
            <person name="Wu L."/>
            <person name="Ma J."/>
        </authorList>
    </citation>
    <scope>NUCLEOTIDE SEQUENCE [LARGE SCALE GENOMIC DNA]</scope>
    <source>
        <strain evidence="9">CGMCC 4.1621</strain>
    </source>
</reference>
<evidence type="ECO:0000256" key="6">
    <source>
        <dbReference type="SAM" id="Phobius"/>
    </source>
</evidence>
<keyword evidence="2" id="KW-0813">Transport</keyword>
<feature type="transmembrane region" description="Helical" evidence="6">
    <location>
        <begin position="298"/>
        <end position="319"/>
    </location>
</feature>
<evidence type="ECO:0000256" key="3">
    <source>
        <dbReference type="ARBA" id="ARBA00022692"/>
    </source>
</evidence>
<feature type="transmembrane region" description="Helical" evidence="6">
    <location>
        <begin position="243"/>
        <end position="260"/>
    </location>
</feature>
<dbReference type="PANTHER" id="PTHR23531">
    <property type="entry name" value="QUINOLENE RESISTANCE PROTEIN NORA"/>
    <property type="match status" value="1"/>
</dbReference>
<dbReference type="InterPro" id="IPR036259">
    <property type="entry name" value="MFS_trans_sf"/>
</dbReference>
<dbReference type="CDD" id="cd17489">
    <property type="entry name" value="MFS_YfcJ_like"/>
    <property type="match status" value="1"/>
</dbReference>
<evidence type="ECO:0000313" key="9">
    <source>
        <dbReference type="Proteomes" id="UP001596410"/>
    </source>
</evidence>
<feature type="domain" description="Major facilitator superfamily (MFS) profile" evidence="7">
    <location>
        <begin position="12"/>
        <end position="387"/>
    </location>
</feature>
<keyword evidence="4 6" id="KW-1133">Transmembrane helix</keyword>
<comment type="caution">
    <text evidence="8">The sequence shown here is derived from an EMBL/GenBank/DDBJ whole genome shotgun (WGS) entry which is preliminary data.</text>
</comment>
<dbReference type="SUPFAM" id="SSF103473">
    <property type="entry name" value="MFS general substrate transporter"/>
    <property type="match status" value="1"/>
</dbReference>
<feature type="transmembrane region" description="Helical" evidence="6">
    <location>
        <begin position="101"/>
        <end position="125"/>
    </location>
</feature>
<gene>
    <name evidence="8" type="ORF">ACFQIC_15925</name>
</gene>
<feature type="transmembrane region" description="Helical" evidence="6">
    <location>
        <begin position="137"/>
        <end position="158"/>
    </location>
</feature>
<dbReference type="RefSeq" id="WP_204710352.1">
    <property type="nucleotide sequence ID" value="NZ_JBHSZV010000044.1"/>
</dbReference>
<evidence type="ECO:0000313" key="8">
    <source>
        <dbReference type="EMBL" id="MFC7063303.1"/>
    </source>
</evidence>
<evidence type="ECO:0000256" key="5">
    <source>
        <dbReference type="ARBA" id="ARBA00023136"/>
    </source>
</evidence>
<sequence length="400" mass="43159">MNTTNEKLWTWSFVNVWLSNFFVFLVFYLLFVTMPIFIIDTGAGEGAAGLVITIFLLSAILIRPLSGHWVENLGRMPILITALIIFFVSSALYLLTEALPFILLIRFLHGIGFGMATTVLGALAADVIPDRRKGEGMGYFAMSMNFAMVIGPFLGLTLLQSFNYTIMFLSCAIAAVVALLTGVTIRVPGTRTGATVDRGSVIPKLDGLFEKSVIPIAVTGAIVALAYAGVLSFVSVYATDLGLGQAASYFFMVYAIVLLISRPFTGRWFDQYGENVIVIPAIVTFGIGLIVLSMANSAIMLLVSGGLIGLGWGTMVPSMQTIALQKVPERAGSATATFFTIFDIGVGFGSYIVGVAATGIGFSSLYFNSSFVVFSAVFLYMWLHGKKKRSNHQAEIEYTS</sequence>
<feature type="transmembrane region" description="Helical" evidence="6">
    <location>
        <begin position="46"/>
        <end position="65"/>
    </location>
</feature>
<feature type="transmembrane region" description="Helical" evidence="6">
    <location>
        <begin position="77"/>
        <end position="95"/>
    </location>
</feature>
<feature type="transmembrane region" description="Helical" evidence="6">
    <location>
        <begin position="272"/>
        <end position="292"/>
    </location>
</feature>
<protein>
    <submittedName>
        <fullName evidence="8">MFS transporter</fullName>
    </submittedName>
</protein>
<organism evidence="8 9">
    <name type="scientific">Halobacillus seohaensis</name>
    <dbReference type="NCBI Taxonomy" id="447421"/>
    <lineage>
        <taxon>Bacteria</taxon>
        <taxon>Bacillati</taxon>
        <taxon>Bacillota</taxon>
        <taxon>Bacilli</taxon>
        <taxon>Bacillales</taxon>
        <taxon>Bacillaceae</taxon>
        <taxon>Halobacillus</taxon>
    </lineage>
</organism>
<feature type="transmembrane region" description="Helical" evidence="6">
    <location>
        <begin position="213"/>
        <end position="237"/>
    </location>
</feature>
<feature type="transmembrane region" description="Helical" evidence="6">
    <location>
        <begin position="331"/>
        <end position="353"/>
    </location>
</feature>
<dbReference type="InterPro" id="IPR011701">
    <property type="entry name" value="MFS"/>
</dbReference>
<dbReference type="InterPro" id="IPR020846">
    <property type="entry name" value="MFS_dom"/>
</dbReference>